<dbReference type="InterPro" id="IPR000160">
    <property type="entry name" value="GGDEF_dom"/>
</dbReference>
<dbReference type="InterPro" id="IPR029016">
    <property type="entry name" value="GAF-like_dom_sf"/>
</dbReference>
<evidence type="ECO:0000313" key="3">
    <source>
        <dbReference type="Proteomes" id="UP000322244"/>
    </source>
</evidence>
<dbReference type="SUPFAM" id="SSF55781">
    <property type="entry name" value="GAF domain-like"/>
    <property type="match status" value="1"/>
</dbReference>
<protein>
    <submittedName>
        <fullName evidence="2">Sensor domain-containing diguanylate cyclase</fullName>
    </submittedName>
</protein>
<dbReference type="NCBIfam" id="TIGR00254">
    <property type="entry name" value="GGDEF"/>
    <property type="match status" value="1"/>
</dbReference>
<reference evidence="2 3" key="1">
    <citation type="submission" date="2019-07" db="EMBL/GenBank/DDBJ databases">
        <title>Rhodococcus cavernicolus sp. nov., isolated from a cave.</title>
        <authorList>
            <person name="Lee S.D."/>
        </authorList>
    </citation>
    <scope>NUCLEOTIDE SEQUENCE [LARGE SCALE GENOMIC DNA]</scope>
    <source>
        <strain evidence="2 3">C1-24</strain>
    </source>
</reference>
<feature type="domain" description="GGDEF" evidence="1">
    <location>
        <begin position="202"/>
        <end position="326"/>
    </location>
</feature>
<dbReference type="Gene3D" id="3.30.450.40">
    <property type="match status" value="1"/>
</dbReference>
<dbReference type="OrthoDB" id="23692at2"/>
<dbReference type="CDD" id="cd01949">
    <property type="entry name" value="GGDEF"/>
    <property type="match status" value="1"/>
</dbReference>
<dbReference type="AlphaFoldDB" id="A0A5A7S440"/>
<keyword evidence="3" id="KW-1185">Reference proteome</keyword>
<dbReference type="PANTHER" id="PTHR45138">
    <property type="entry name" value="REGULATORY COMPONENTS OF SENSORY TRANSDUCTION SYSTEM"/>
    <property type="match status" value="1"/>
</dbReference>
<dbReference type="InterPro" id="IPR043128">
    <property type="entry name" value="Rev_trsase/Diguanyl_cyclase"/>
</dbReference>
<name>A0A5A7S440_9NOCA</name>
<dbReference type="RefSeq" id="WP_149432322.1">
    <property type="nucleotide sequence ID" value="NZ_VLNY01000013.1"/>
</dbReference>
<comment type="caution">
    <text evidence="2">The sequence shown here is derived from an EMBL/GenBank/DDBJ whole genome shotgun (WGS) entry which is preliminary data.</text>
</comment>
<gene>
    <name evidence="2" type="ORF">FOY51_21485</name>
</gene>
<dbReference type="GO" id="GO:0043709">
    <property type="term" value="P:cell adhesion involved in single-species biofilm formation"/>
    <property type="evidence" value="ECO:0007669"/>
    <property type="project" value="TreeGrafter"/>
</dbReference>
<dbReference type="GO" id="GO:0005886">
    <property type="term" value="C:plasma membrane"/>
    <property type="evidence" value="ECO:0007669"/>
    <property type="project" value="TreeGrafter"/>
</dbReference>
<dbReference type="GO" id="GO:1902201">
    <property type="term" value="P:negative regulation of bacterial-type flagellum-dependent cell motility"/>
    <property type="evidence" value="ECO:0007669"/>
    <property type="project" value="TreeGrafter"/>
</dbReference>
<dbReference type="PROSITE" id="PS50887">
    <property type="entry name" value="GGDEF"/>
    <property type="match status" value="1"/>
</dbReference>
<dbReference type="SUPFAM" id="SSF55073">
    <property type="entry name" value="Nucleotide cyclase"/>
    <property type="match status" value="1"/>
</dbReference>
<dbReference type="Proteomes" id="UP000322244">
    <property type="component" value="Unassembled WGS sequence"/>
</dbReference>
<dbReference type="EMBL" id="VLNY01000013">
    <property type="protein sequence ID" value="KAA0020171.1"/>
    <property type="molecule type" value="Genomic_DNA"/>
</dbReference>
<proteinExistence type="predicted"/>
<dbReference type="InterPro" id="IPR050469">
    <property type="entry name" value="Diguanylate_Cyclase"/>
</dbReference>
<evidence type="ECO:0000259" key="1">
    <source>
        <dbReference type="PROSITE" id="PS50887"/>
    </source>
</evidence>
<dbReference type="Pfam" id="PF00990">
    <property type="entry name" value="GGDEF"/>
    <property type="match status" value="1"/>
</dbReference>
<dbReference type="GO" id="GO:0052621">
    <property type="term" value="F:diguanylate cyclase activity"/>
    <property type="evidence" value="ECO:0007669"/>
    <property type="project" value="TreeGrafter"/>
</dbReference>
<dbReference type="SMART" id="SM00267">
    <property type="entry name" value="GGDEF"/>
    <property type="match status" value="1"/>
</dbReference>
<dbReference type="SMART" id="SM00065">
    <property type="entry name" value="GAF"/>
    <property type="match status" value="1"/>
</dbReference>
<sequence>MDDISVAHPPPLAARFDLASETILDFLRDAVPMGLWTVTRVVDNRQTYLTVNGTGFGPIPAGISVPWDAALCKYMIEGEPHVAPDVREVPAYFAVTEADGGRVAAYIGYPLITSDGHLFGTLCAFAPTAQPADFIRHGPLVELLARLLSTIIESDLEKTALHRELEVAEQRAATDGLTGLMNRAAWDVVLDREERRYQRFGDSCAIICIDLDGLKSVNDTLGHPAGDDYLRRAAKTLGEQLRDTDIIARVGGDEFGIIVPNADPVAAAELVERLSVALDRAEVLASIGHAQYSMTDGFAGAWNSADKAMYERKRTRRSLEPSLQNE</sequence>
<accession>A0A5A7S440</accession>
<dbReference type="PANTHER" id="PTHR45138:SF9">
    <property type="entry name" value="DIGUANYLATE CYCLASE DGCM-RELATED"/>
    <property type="match status" value="1"/>
</dbReference>
<dbReference type="Gene3D" id="3.30.70.270">
    <property type="match status" value="1"/>
</dbReference>
<evidence type="ECO:0000313" key="2">
    <source>
        <dbReference type="EMBL" id="KAA0020171.1"/>
    </source>
</evidence>
<dbReference type="InterPro" id="IPR029787">
    <property type="entry name" value="Nucleotide_cyclase"/>
</dbReference>
<organism evidence="2 3">
    <name type="scientific">Antrihabitans cavernicola</name>
    <dbReference type="NCBI Taxonomy" id="2495913"/>
    <lineage>
        <taxon>Bacteria</taxon>
        <taxon>Bacillati</taxon>
        <taxon>Actinomycetota</taxon>
        <taxon>Actinomycetes</taxon>
        <taxon>Mycobacteriales</taxon>
        <taxon>Nocardiaceae</taxon>
        <taxon>Antrihabitans</taxon>
    </lineage>
</organism>
<dbReference type="InterPro" id="IPR003018">
    <property type="entry name" value="GAF"/>
</dbReference>